<dbReference type="EMBL" id="KN824492">
    <property type="protein sequence ID" value="KIM20001.1"/>
    <property type="molecule type" value="Genomic_DNA"/>
</dbReference>
<protein>
    <submittedName>
        <fullName evidence="1">Uncharacterized protein</fullName>
    </submittedName>
</protein>
<evidence type="ECO:0000313" key="2">
    <source>
        <dbReference type="Proteomes" id="UP000054097"/>
    </source>
</evidence>
<sequence>MNTLRSDILAAARKESASLFDDVDILTWGDLNLIKDSKANRLGNPRFARLLGCGEDSGRQYPPNCPLISVEPADDDAPEFEGFMRRPILVKILKLFLHGPQFINHQNPCIQTGPRTSTPVNPHYARYDCNCGHRS</sequence>
<gene>
    <name evidence="1" type="ORF">M408DRAFT_164696</name>
</gene>
<proteinExistence type="predicted"/>
<accession>A0A0C3AL20</accession>
<reference evidence="1 2" key="1">
    <citation type="submission" date="2014-04" db="EMBL/GenBank/DDBJ databases">
        <authorList>
            <consortium name="DOE Joint Genome Institute"/>
            <person name="Kuo A."/>
            <person name="Zuccaro A."/>
            <person name="Kohler A."/>
            <person name="Nagy L.G."/>
            <person name="Floudas D."/>
            <person name="Copeland A."/>
            <person name="Barry K.W."/>
            <person name="Cichocki N."/>
            <person name="Veneault-Fourrey C."/>
            <person name="LaButti K."/>
            <person name="Lindquist E.A."/>
            <person name="Lipzen A."/>
            <person name="Lundell T."/>
            <person name="Morin E."/>
            <person name="Murat C."/>
            <person name="Sun H."/>
            <person name="Tunlid A."/>
            <person name="Henrissat B."/>
            <person name="Grigoriev I.V."/>
            <person name="Hibbett D.S."/>
            <person name="Martin F."/>
            <person name="Nordberg H.P."/>
            <person name="Cantor M.N."/>
            <person name="Hua S.X."/>
        </authorList>
    </citation>
    <scope>NUCLEOTIDE SEQUENCE [LARGE SCALE GENOMIC DNA]</scope>
    <source>
        <strain evidence="1 2">MAFF 305830</strain>
    </source>
</reference>
<dbReference type="Proteomes" id="UP000054097">
    <property type="component" value="Unassembled WGS sequence"/>
</dbReference>
<dbReference type="HOGENOM" id="CLU_1887028_0_0_1"/>
<keyword evidence="2" id="KW-1185">Reference proteome</keyword>
<organism evidence="1 2">
    <name type="scientific">Serendipita vermifera MAFF 305830</name>
    <dbReference type="NCBI Taxonomy" id="933852"/>
    <lineage>
        <taxon>Eukaryota</taxon>
        <taxon>Fungi</taxon>
        <taxon>Dikarya</taxon>
        <taxon>Basidiomycota</taxon>
        <taxon>Agaricomycotina</taxon>
        <taxon>Agaricomycetes</taxon>
        <taxon>Sebacinales</taxon>
        <taxon>Serendipitaceae</taxon>
        <taxon>Serendipita</taxon>
    </lineage>
</organism>
<dbReference type="AlphaFoldDB" id="A0A0C3AL20"/>
<evidence type="ECO:0000313" key="1">
    <source>
        <dbReference type="EMBL" id="KIM20001.1"/>
    </source>
</evidence>
<name>A0A0C3AL20_SERVB</name>
<reference evidence="2" key="2">
    <citation type="submission" date="2015-01" db="EMBL/GenBank/DDBJ databases">
        <title>Evolutionary Origins and Diversification of the Mycorrhizal Mutualists.</title>
        <authorList>
            <consortium name="DOE Joint Genome Institute"/>
            <consortium name="Mycorrhizal Genomics Consortium"/>
            <person name="Kohler A."/>
            <person name="Kuo A."/>
            <person name="Nagy L.G."/>
            <person name="Floudas D."/>
            <person name="Copeland A."/>
            <person name="Barry K.W."/>
            <person name="Cichocki N."/>
            <person name="Veneault-Fourrey C."/>
            <person name="LaButti K."/>
            <person name="Lindquist E.A."/>
            <person name="Lipzen A."/>
            <person name="Lundell T."/>
            <person name="Morin E."/>
            <person name="Murat C."/>
            <person name="Riley R."/>
            <person name="Ohm R."/>
            <person name="Sun H."/>
            <person name="Tunlid A."/>
            <person name="Henrissat B."/>
            <person name="Grigoriev I.V."/>
            <person name="Hibbett D.S."/>
            <person name="Martin F."/>
        </authorList>
    </citation>
    <scope>NUCLEOTIDE SEQUENCE [LARGE SCALE GENOMIC DNA]</scope>
    <source>
        <strain evidence="2">MAFF 305830</strain>
    </source>
</reference>